<dbReference type="Proteomes" id="UP000422764">
    <property type="component" value="Chromosome"/>
</dbReference>
<reference evidence="2 3" key="1">
    <citation type="submission" date="2019-12" db="EMBL/GenBank/DDBJ databases">
        <title>Genome sequenceing of Clostridium bovifaecis.</title>
        <authorList>
            <person name="Yao Y."/>
        </authorList>
    </citation>
    <scope>NUCLEOTIDE SEQUENCE [LARGE SCALE GENOMIC DNA]</scope>
    <source>
        <strain evidence="2 3">BXX</strain>
    </source>
</reference>
<keyword evidence="3" id="KW-1185">Reference proteome</keyword>
<evidence type="ECO:0000259" key="1">
    <source>
        <dbReference type="Pfam" id="PF13556"/>
    </source>
</evidence>
<accession>A0A6I6EYF1</accession>
<dbReference type="EMBL" id="CP046522">
    <property type="protein sequence ID" value="QGU95986.1"/>
    <property type="molecule type" value="Genomic_DNA"/>
</dbReference>
<dbReference type="AlphaFoldDB" id="A0A6I6EYF1"/>
<dbReference type="InterPro" id="IPR042070">
    <property type="entry name" value="PucR_C-HTH_sf"/>
</dbReference>
<name>A0A6I6EYF1_9CLOT</name>
<evidence type="ECO:0000313" key="3">
    <source>
        <dbReference type="Proteomes" id="UP000422764"/>
    </source>
</evidence>
<organism evidence="2 3">
    <name type="scientific">Clostridium bovifaecis</name>
    <dbReference type="NCBI Taxonomy" id="2184719"/>
    <lineage>
        <taxon>Bacteria</taxon>
        <taxon>Bacillati</taxon>
        <taxon>Bacillota</taxon>
        <taxon>Clostridia</taxon>
        <taxon>Eubacteriales</taxon>
        <taxon>Clostridiaceae</taxon>
        <taxon>Clostridium</taxon>
    </lineage>
</organism>
<dbReference type="Pfam" id="PF13556">
    <property type="entry name" value="HTH_30"/>
    <property type="match status" value="1"/>
</dbReference>
<feature type="domain" description="PucR C-terminal helix-turn-helix" evidence="1">
    <location>
        <begin position="441"/>
        <end position="494"/>
    </location>
</feature>
<proteinExistence type="predicted"/>
<dbReference type="PANTHER" id="PTHR33744">
    <property type="entry name" value="CARBOHYDRATE DIACID REGULATOR"/>
    <property type="match status" value="1"/>
</dbReference>
<dbReference type="PANTHER" id="PTHR33744:SF1">
    <property type="entry name" value="DNA-BINDING TRANSCRIPTIONAL ACTIVATOR ADER"/>
    <property type="match status" value="1"/>
</dbReference>
<gene>
    <name evidence="2" type="ORF">GOM49_13605</name>
</gene>
<dbReference type="InterPro" id="IPR051448">
    <property type="entry name" value="CdaR-like_regulators"/>
</dbReference>
<protein>
    <recommendedName>
        <fullName evidence="1">PucR C-terminal helix-turn-helix domain-containing protein</fullName>
    </recommendedName>
</protein>
<dbReference type="InterPro" id="IPR025736">
    <property type="entry name" value="PucR_C-HTH_dom"/>
</dbReference>
<evidence type="ECO:0000313" key="2">
    <source>
        <dbReference type="EMBL" id="QGU95986.1"/>
    </source>
</evidence>
<dbReference type="Gene3D" id="1.10.10.2840">
    <property type="entry name" value="PucR C-terminal helix-turn-helix domain"/>
    <property type="match status" value="1"/>
</dbReference>
<sequence>MKFSEVIKLVKNKITIKSSDLLSDGEFFDIALLDKSVTYYDNEILYIGHYAQLSYENMLPKHFIFFHDENDCSCRKLSNYIQIEEKNYAFVFNVIREELMRSLKAEQTYANMLRMILNGRGLEAILNGLAEKAGNAMVVLDISGKILAHSTPFNVPDPLWIQSVERGYCPIEFMEHIRQMRSRKDSPKTTEAFTSVCDSTNMSYLCSKILSKDFLLGYVFMFECDQSIDEQTRQLLPIISKATSELILRGKDSVSLRSQLYCNILVDMLEGINPSQARMRIQNSELHFPERMSVLYAKPSYYHGENYIKEELHKTLLTIFDKAPSVYYNKGIVLIIPVDDSYHIDESAMEELRLLAKEQHIKVGVSNAFNDPALFPNYYSQAEYAILFSQRLSKEDNINYYSDFAFFDILNKMPVEVHLGKFCHPALARLRGYDHEHGTELYNTLKVLTETGFNQRKTAELLFLHRNTLNYRKHRIEEVGGICFENEGLLFQLLYSFQIDGFLEGKNQ</sequence>